<evidence type="ECO:0000313" key="6">
    <source>
        <dbReference type="EMBL" id="URE48355.1"/>
    </source>
</evidence>
<dbReference type="Proteomes" id="UP001055439">
    <property type="component" value="Chromosome 9"/>
</dbReference>
<dbReference type="GO" id="GO:0048046">
    <property type="term" value="C:apoplast"/>
    <property type="evidence" value="ECO:0007669"/>
    <property type="project" value="UniProtKB-SubCell"/>
</dbReference>
<evidence type="ECO:0000256" key="4">
    <source>
        <dbReference type="ARBA" id="ARBA00022729"/>
    </source>
</evidence>
<dbReference type="OrthoDB" id="2016249at2759"/>
<keyword evidence="2" id="KW-0052">Apoplast</keyword>
<reference evidence="6" key="1">
    <citation type="submission" date="2022-05" db="EMBL/GenBank/DDBJ databases">
        <title>The Musa troglodytarum L. genome provides insights into the mechanism of non-climacteric behaviour and enrichment of carotenoids.</title>
        <authorList>
            <person name="Wang J."/>
        </authorList>
    </citation>
    <scope>NUCLEOTIDE SEQUENCE</scope>
    <source>
        <tissue evidence="6">Leaf</tissue>
    </source>
</reference>
<dbReference type="PANTHER" id="PTHR31279">
    <property type="entry name" value="PROTEIN EXORDIUM-LIKE 5"/>
    <property type="match status" value="1"/>
</dbReference>
<comment type="similarity">
    <text evidence="5">Belongs to the EXORDIUM family.</text>
</comment>
<keyword evidence="4" id="KW-0732">Signal</keyword>
<sequence length="471" mass="50406">MGGRGGDGDGPGVDVPPGCGSLHRALLECHRRAGDPRQQAVLCRHLNRSLAECVVSACCPEESEAVRSLCSSAGTSLKRSQCQRARLGLSPFFQALYVEVELLPEAYMSHLQISGRSASASDLPVLPLSHNLCIRPRSPSCTERMAMGKMSRRCLLLLSSLSCFSAIALSWQQPRPETVDLAYHMGPVLTSPVNIYTIWYGHWEAAPQGIIRDFLLSLSAPSPSPSVGDWWRTVRLYTDQTGSNVTGSFVLAGELHDSAYSHGAALSRLAIQSVIRSAVAAHPQRLPLDPRNGLYLVLTSPDVEVEDFCREVCGFHYFTFPAVVGVTVPYAWVGHSGSQCPGMCAYPFALPEYMVGVHNASGGGVRALGAPNRDVGADGMVSVIGHELAETSSDPLINAWYAGDDPAAPAEIADLCVGVYGSGGGGGYLGSVFKGSEGEAYNLHGVNGRRFLVQWVWNPVKRTCFGPNAMD</sequence>
<protein>
    <submittedName>
        <fullName evidence="6">Phosphate-induced protein 1 conserved region</fullName>
    </submittedName>
</protein>
<organism evidence="6 7">
    <name type="scientific">Musa troglodytarum</name>
    <name type="common">fe'i banana</name>
    <dbReference type="NCBI Taxonomy" id="320322"/>
    <lineage>
        <taxon>Eukaryota</taxon>
        <taxon>Viridiplantae</taxon>
        <taxon>Streptophyta</taxon>
        <taxon>Embryophyta</taxon>
        <taxon>Tracheophyta</taxon>
        <taxon>Spermatophyta</taxon>
        <taxon>Magnoliopsida</taxon>
        <taxon>Liliopsida</taxon>
        <taxon>Zingiberales</taxon>
        <taxon>Musaceae</taxon>
        <taxon>Musa</taxon>
    </lineage>
</organism>
<accession>A0A9E7I8M4</accession>
<evidence type="ECO:0000256" key="3">
    <source>
        <dbReference type="ARBA" id="ARBA00022525"/>
    </source>
</evidence>
<dbReference type="InterPro" id="IPR006766">
    <property type="entry name" value="EXORDIUM-like"/>
</dbReference>
<proteinExistence type="inferred from homology"/>
<keyword evidence="3" id="KW-0964">Secreted</keyword>
<evidence type="ECO:0000256" key="1">
    <source>
        <dbReference type="ARBA" id="ARBA00004271"/>
    </source>
</evidence>
<name>A0A9E7I8M4_9LILI</name>
<dbReference type="AlphaFoldDB" id="A0A9E7I8M4"/>
<gene>
    <name evidence="6" type="ORF">MUK42_14496</name>
</gene>
<evidence type="ECO:0000313" key="7">
    <source>
        <dbReference type="Proteomes" id="UP001055439"/>
    </source>
</evidence>
<keyword evidence="7" id="KW-1185">Reference proteome</keyword>
<dbReference type="Pfam" id="PF04674">
    <property type="entry name" value="Phi_1"/>
    <property type="match status" value="1"/>
</dbReference>
<comment type="subcellular location">
    <subcellularLocation>
        <location evidence="1">Secreted</location>
        <location evidence="1">Extracellular space</location>
        <location evidence="1">Apoplast</location>
    </subcellularLocation>
</comment>
<dbReference type="EMBL" id="CP097511">
    <property type="protein sequence ID" value="URE48355.1"/>
    <property type="molecule type" value="Genomic_DNA"/>
</dbReference>
<dbReference type="PANTHER" id="PTHR31279:SF18">
    <property type="entry name" value="PROTEIN EXORDIUM-LIKE 7"/>
    <property type="match status" value="1"/>
</dbReference>
<evidence type="ECO:0000256" key="5">
    <source>
        <dbReference type="ARBA" id="ARBA00023591"/>
    </source>
</evidence>
<evidence type="ECO:0000256" key="2">
    <source>
        <dbReference type="ARBA" id="ARBA00022523"/>
    </source>
</evidence>